<comment type="caution">
    <text evidence="2">The sequence shown here is derived from an EMBL/GenBank/DDBJ whole genome shotgun (WGS) entry which is preliminary data.</text>
</comment>
<gene>
    <name evidence="2" type="ORF">C8261_08045</name>
</gene>
<organism evidence="2 3">
    <name type="scientific">Pseudothauera lacus</name>
    <dbReference type="NCBI Taxonomy" id="2136175"/>
    <lineage>
        <taxon>Bacteria</taxon>
        <taxon>Pseudomonadati</taxon>
        <taxon>Pseudomonadota</taxon>
        <taxon>Betaproteobacteria</taxon>
        <taxon>Rhodocyclales</taxon>
        <taxon>Zoogloeaceae</taxon>
        <taxon>Pseudothauera</taxon>
    </lineage>
</organism>
<evidence type="ECO:0000313" key="2">
    <source>
        <dbReference type="EMBL" id="PTD96755.1"/>
    </source>
</evidence>
<protein>
    <submittedName>
        <fullName evidence="2">TIGR03016 family PEP-CTERM system-associated outer membrane protein</fullName>
    </submittedName>
</protein>
<sequence>MAMVTVAATTSVRMQPERHRPGGHLRLLAAAVMAFSAAAAAAQQVRIDPHVQTRLTWTDNAAAASRDIGSGWIAEVSPGVSIARDGGRVSGRMDLSLRNLVDSADSDRNASYLAMRGRGQIEAVEDLLFVDVDASISRDNPSLFGGRSRDDYLSASRSNQVRSLGIAPRLQLRFGDTAGVLSYQARWLDSERATNDQRLGQWSASLGNATAFGVFGWGVNYQRSDTAYGGSGSPDVTQEVARATLFINVTPQFRLRAIGGREENDYAVRRGERGTIVGGGFDWNPSPRTQVAGSTEKRIFGRGHDLRINHRRARSAWELGWSRDISSSLQNLASIYDDPVFRLFYEALAASEPDPVERERLTRELLQTLGYGSGGLRDSVVSTSYFVDRRLRAGFSLIGARNVLSFSFTRSDRERLGTVSFINALDDFSQYERVRERSAAVTFNHRLSPNSSLNVSASRSHASGRGGGDAETRRTLYSLGLTTSLGPQTSAGLSYRRQISRGSSEFTENALSATFGMRF</sequence>
<dbReference type="AlphaFoldDB" id="A0A2T4IG64"/>
<feature type="region of interest" description="Disordered" evidence="1">
    <location>
        <begin position="451"/>
        <end position="471"/>
    </location>
</feature>
<dbReference type="NCBIfam" id="TIGR03016">
    <property type="entry name" value="pepcterm_hypo_1"/>
    <property type="match status" value="1"/>
</dbReference>
<reference evidence="2 3" key="2">
    <citation type="submission" date="2018-04" db="EMBL/GenBank/DDBJ databases">
        <title>Thauera lacus sp. nov., isolated from an saline lake in Inner Mongolia, China.</title>
        <authorList>
            <person name="Liang Q.-Y."/>
        </authorList>
    </citation>
    <scope>NUCLEOTIDE SEQUENCE [LARGE SCALE GENOMIC DNA]</scope>
    <source>
        <strain evidence="2 3">D20</strain>
    </source>
</reference>
<evidence type="ECO:0000313" key="3">
    <source>
        <dbReference type="Proteomes" id="UP000241193"/>
    </source>
</evidence>
<name>A0A2T4IG64_9RHOO</name>
<dbReference type="SUPFAM" id="SSF56935">
    <property type="entry name" value="Porins"/>
    <property type="match status" value="1"/>
</dbReference>
<dbReference type="OrthoDB" id="8522878at2"/>
<reference evidence="2 3" key="1">
    <citation type="submission" date="2018-03" db="EMBL/GenBank/DDBJ databases">
        <authorList>
            <person name="Keele B.F."/>
        </authorList>
    </citation>
    <scope>NUCLEOTIDE SEQUENCE [LARGE SCALE GENOMIC DNA]</scope>
    <source>
        <strain evidence="2 3">D20</strain>
    </source>
</reference>
<accession>A0A2T4IG64</accession>
<keyword evidence="3" id="KW-1185">Reference proteome</keyword>
<dbReference type="Proteomes" id="UP000241193">
    <property type="component" value="Unassembled WGS sequence"/>
</dbReference>
<dbReference type="EMBL" id="PZKC01000005">
    <property type="protein sequence ID" value="PTD96755.1"/>
    <property type="molecule type" value="Genomic_DNA"/>
</dbReference>
<proteinExistence type="predicted"/>
<evidence type="ECO:0000256" key="1">
    <source>
        <dbReference type="SAM" id="MobiDB-lite"/>
    </source>
</evidence>
<dbReference type="InterPro" id="IPR017467">
    <property type="entry name" value="CHP03016_PEP-CTERM"/>
</dbReference>